<dbReference type="Proteomes" id="UP000051181">
    <property type="component" value="Unassembled WGS sequence"/>
</dbReference>
<dbReference type="EMBL" id="AZCN01000008">
    <property type="protein sequence ID" value="KRK18784.1"/>
    <property type="molecule type" value="Genomic_DNA"/>
</dbReference>
<proteinExistence type="inferred from homology"/>
<feature type="binding site" evidence="5">
    <location>
        <position position="40"/>
    </location>
    <ligand>
        <name>Zn(2+)</name>
        <dbReference type="ChEBI" id="CHEBI:29105"/>
    </ligand>
</feature>
<keyword evidence="5" id="KW-0067">ATP-binding</keyword>
<keyword evidence="5" id="KW-0963">Cytoplasm</keyword>
<keyword evidence="2 5" id="KW-0808">Transferase</keyword>
<organism evidence="7 8">
    <name type="scientific">Loigolactobacillus coryniformis subsp. coryniformis KCTC 3167 = DSM 20001</name>
    <dbReference type="NCBI Taxonomy" id="913848"/>
    <lineage>
        <taxon>Bacteria</taxon>
        <taxon>Bacillati</taxon>
        <taxon>Bacillota</taxon>
        <taxon>Bacilli</taxon>
        <taxon>Lactobacillales</taxon>
        <taxon>Lactobacillaceae</taxon>
        <taxon>Loigolactobacillus</taxon>
    </lineage>
</organism>
<dbReference type="NCBIfam" id="TIGR00515">
    <property type="entry name" value="accD"/>
    <property type="match status" value="1"/>
</dbReference>
<dbReference type="PATRIC" id="fig|913848.6.peg.2389"/>
<evidence type="ECO:0000256" key="3">
    <source>
        <dbReference type="ARBA" id="ARBA00022771"/>
    </source>
</evidence>
<comment type="caution">
    <text evidence="7">The sequence shown here is derived from an EMBL/GenBank/DDBJ whole genome shotgun (WGS) entry which is preliminary data.</text>
</comment>
<keyword evidence="3 5" id="KW-0863">Zinc-finger</keyword>
<accession>A0A0R1FAS0</accession>
<dbReference type="HAMAP" id="MF_01395">
    <property type="entry name" value="AcetylCoA_CT_beta"/>
    <property type="match status" value="1"/>
</dbReference>
<dbReference type="GO" id="GO:2001295">
    <property type="term" value="P:malonyl-CoA biosynthetic process"/>
    <property type="evidence" value="ECO:0007669"/>
    <property type="project" value="UniProtKB-UniRule"/>
</dbReference>
<evidence type="ECO:0000256" key="2">
    <source>
        <dbReference type="ARBA" id="ARBA00022679"/>
    </source>
</evidence>
<sequence>MRLFKRRRYIKLPAHAELQRRRDQVPTNLWQRCPICQQTCYTKELGPFKVCPHCHYGLRLTAWARLKQLTATFTPWDEQLTTQDPLNFPGYAEKLARAQVVTQLNDSVLTGRAKIGTSFCALGIMDAYFMMGSMGTVTGEKITRLFERATQARLPVVLFTASGGARMQEGIHSLMQMTKISQAVAAHSAAGLLYVVVLTDPTTGGVTASFAMEGDIILAEPHALVGFAGRRVIEQTINEQLPADFQRAEQVLQAGFIDRIVPREHLKGELAQLLQLHISGGEVN</sequence>
<keyword evidence="5" id="KW-0547">Nucleotide-binding</keyword>
<dbReference type="InterPro" id="IPR000438">
    <property type="entry name" value="Acetyl_CoA_COase_Trfase_b_su"/>
</dbReference>
<dbReference type="GeneID" id="65915934"/>
<dbReference type="GO" id="GO:0003989">
    <property type="term" value="F:acetyl-CoA carboxylase activity"/>
    <property type="evidence" value="ECO:0007669"/>
    <property type="project" value="InterPro"/>
</dbReference>
<comment type="subunit">
    <text evidence="5">Acetyl-CoA carboxylase is a heterohexamer composed of biotin carboxyl carrier protein (AccB), biotin carboxylase (AccC) and two subunits each of ACCase subunit alpha (AccA) and ACCase subunit beta (AccD).</text>
</comment>
<comment type="catalytic activity">
    <reaction evidence="5">
        <text>N(6)-carboxybiotinyl-L-lysyl-[protein] + acetyl-CoA = N(6)-biotinyl-L-lysyl-[protein] + malonyl-CoA</text>
        <dbReference type="Rhea" id="RHEA:54728"/>
        <dbReference type="Rhea" id="RHEA-COMP:10505"/>
        <dbReference type="Rhea" id="RHEA-COMP:10506"/>
        <dbReference type="ChEBI" id="CHEBI:57288"/>
        <dbReference type="ChEBI" id="CHEBI:57384"/>
        <dbReference type="ChEBI" id="CHEBI:83144"/>
        <dbReference type="ChEBI" id="CHEBI:83145"/>
        <dbReference type="EC" id="2.1.3.15"/>
    </reaction>
</comment>
<dbReference type="AlphaFoldDB" id="A0A0R1FAS0"/>
<comment type="function">
    <text evidence="5">Component of the acetyl coenzyme A carboxylase (ACC) complex. Biotin carboxylase (BC) catalyzes the carboxylation of biotin on its carrier protein (BCCP) and then the CO(2) group is transferred by the transcarboxylase to acetyl-CoA to form malonyl-CoA.</text>
</comment>
<reference evidence="7 8" key="1">
    <citation type="journal article" date="2015" name="Genome Announc.">
        <title>Expanding the biotechnology potential of lactobacilli through comparative genomics of 213 strains and associated genera.</title>
        <authorList>
            <person name="Sun Z."/>
            <person name="Harris H.M."/>
            <person name="McCann A."/>
            <person name="Guo C."/>
            <person name="Argimon S."/>
            <person name="Zhang W."/>
            <person name="Yang X."/>
            <person name="Jeffery I.B."/>
            <person name="Cooney J.C."/>
            <person name="Kagawa T.F."/>
            <person name="Liu W."/>
            <person name="Song Y."/>
            <person name="Salvetti E."/>
            <person name="Wrobel A."/>
            <person name="Rasinkangas P."/>
            <person name="Parkhill J."/>
            <person name="Rea M.C."/>
            <person name="O'Sullivan O."/>
            <person name="Ritari J."/>
            <person name="Douillard F.P."/>
            <person name="Paul Ross R."/>
            <person name="Yang R."/>
            <person name="Briner A.E."/>
            <person name="Felis G.E."/>
            <person name="de Vos W.M."/>
            <person name="Barrangou R."/>
            <person name="Klaenhammer T.R."/>
            <person name="Caufield P.W."/>
            <person name="Cui Y."/>
            <person name="Zhang H."/>
            <person name="O'Toole P.W."/>
        </authorList>
    </citation>
    <scope>NUCLEOTIDE SEQUENCE [LARGE SCALE GENOMIC DNA]</scope>
    <source>
        <strain evidence="7 8">DSM 20001</strain>
    </source>
</reference>
<dbReference type="GO" id="GO:0009317">
    <property type="term" value="C:acetyl-CoA carboxylase complex"/>
    <property type="evidence" value="ECO:0007669"/>
    <property type="project" value="InterPro"/>
</dbReference>
<comment type="cofactor">
    <cofactor evidence="5">
        <name>Zn(2+)</name>
        <dbReference type="ChEBI" id="CHEBI:29105"/>
    </cofactor>
    <text evidence="5">Binds 1 zinc ion per subunit.</text>
</comment>
<evidence type="ECO:0000313" key="8">
    <source>
        <dbReference type="Proteomes" id="UP000051181"/>
    </source>
</evidence>
<dbReference type="UniPathway" id="UPA00655">
    <property type="reaction ID" value="UER00711"/>
</dbReference>
<comment type="caution">
    <text evidence="5">Lacks conserved residue(s) required for the propagation of feature annotation.</text>
</comment>
<keyword evidence="5" id="KW-0276">Fatty acid metabolism</keyword>
<dbReference type="InterPro" id="IPR034733">
    <property type="entry name" value="AcCoA_carboxyl_beta"/>
</dbReference>
<keyword evidence="1 5" id="KW-0444">Lipid biosynthesis</keyword>
<evidence type="ECO:0000256" key="1">
    <source>
        <dbReference type="ARBA" id="ARBA00022516"/>
    </source>
</evidence>
<dbReference type="InterPro" id="IPR011762">
    <property type="entry name" value="COA_CT_N"/>
</dbReference>
<evidence type="ECO:0000313" key="7">
    <source>
        <dbReference type="EMBL" id="KRK18784.1"/>
    </source>
</evidence>
<dbReference type="PANTHER" id="PTHR42995">
    <property type="entry name" value="ACETYL-COENZYME A CARBOXYLASE CARBOXYL TRANSFERASE SUBUNIT BETA, CHLOROPLASTIC"/>
    <property type="match status" value="1"/>
</dbReference>
<dbReference type="InterPro" id="IPR029045">
    <property type="entry name" value="ClpP/crotonase-like_dom_sf"/>
</dbReference>
<protein>
    <recommendedName>
        <fullName evidence="5">Acetyl-coenzyme A carboxylase carboxyl transferase subunit beta</fullName>
        <shortName evidence="5">ACCase subunit beta</shortName>
        <shortName evidence="5">Acetyl-CoA carboxylase carboxyltransferase subunit beta</shortName>
        <ecNumber evidence="5">2.1.3.15</ecNumber>
    </recommendedName>
</protein>
<feature type="domain" description="CoA carboxyltransferase N-terminal" evidence="6">
    <location>
        <begin position="29"/>
        <end position="284"/>
    </location>
</feature>
<feature type="binding site" evidence="5">
    <location>
        <position position="51"/>
    </location>
    <ligand>
        <name>Zn(2+)</name>
        <dbReference type="ChEBI" id="CHEBI:29105"/>
    </ligand>
</feature>
<dbReference type="GO" id="GO:0006633">
    <property type="term" value="P:fatty acid biosynthetic process"/>
    <property type="evidence" value="ECO:0007669"/>
    <property type="project" value="UniProtKB-KW"/>
</dbReference>
<comment type="subcellular location">
    <subcellularLocation>
        <location evidence="5">Cytoplasm</location>
    </subcellularLocation>
</comment>
<evidence type="ECO:0000256" key="4">
    <source>
        <dbReference type="ARBA" id="ARBA00023098"/>
    </source>
</evidence>
<dbReference type="EC" id="2.1.3.15" evidence="5"/>
<dbReference type="GO" id="GO:0005524">
    <property type="term" value="F:ATP binding"/>
    <property type="evidence" value="ECO:0007669"/>
    <property type="project" value="UniProtKB-KW"/>
</dbReference>
<dbReference type="eggNOG" id="COG0777">
    <property type="taxonomic scope" value="Bacteria"/>
</dbReference>
<gene>
    <name evidence="5" type="primary">accD</name>
    <name evidence="7" type="ORF">FD22_GL002339</name>
</gene>
<dbReference type="Pfam" id="PF01039">
    <property type="entry name" value="Carboxyl_trans"/>
    <property type="match status" value="1"/>
</dbReference>
<keyword evidence="5" id="KW-0862">Zinc</keyword>
<dbReference type="PRINTS" id="PR01070">
    <property type="entry name" value="ACCCTRFRASEB"/>
</dbReference>
<dbReference type="PANTHER" id="PTHR42995:SF5">
    <property type="entry name" value="ACETYL-COENZYME A CARBOXYLASE CARBOXYL TRANSFERASE SUBUNIT BETA, CHLOROPLASTIC"/>
    <property type="match status" value="1"/>
</dbReference>
<comment type="similarity">
    <text evidence="5">Belongs to the AccD/PCCB family.</text>
</comment>
<keyword evidence="4 5" id="KW-0443">Lipid metabolism</keyword>
<dbReference type="GO" id="GO:0016743">
    <property type="term" value="F:carboxyl- or carbamoyltransferase activity"/>
    <property type="evidence" value="ECO:0007669"/>
    <property type="project" value="UniProtKB-UniRule"/>
</dbReference>
<dbReference type="RefSeq" id="WP_010011417.1">
    <property type="nucleotide sequence ID" value="NZ_AZCN01000008.1"/>
</dbReference>
<dbReference type="PROSITE" id="PS50980">
    <property type="entry name" value="COA_CT_NTER"/>
    <property type="match status" value="1"/>
</dbReference>
<dbReference type="Gene3D" id="3.90.226.10">
    <property type="entry name" value="2-enoyl-CoA Hydratase, Chain A, domain 1"/>
    <property type="match status" value="1"/>
</dbReference>
<comment type="pathway">
    <text evidence="5">Lipid metabolism; malonyl-CoA biosynthesis; malonyl-CoA from acetyl-CoA: step 1/1.</text>
</comment>
<keyword evidence="5" id="KW-0479">Metal-binding</keyword>
<keyword evidence="5" id="KW-0275">Fatty acid biosynthesis</keyword>
<feature type="binding site" evidence="5">
    <location>
        <position position="33"/>
    </location>
    <ligand>
        <name>Zn(2+)</name>
        <dbReference type="ChEBI" id="CHEBI:29105"/>
    </ligand>
</feature>
<dbReference type="SUPFAM" id="SSF52096">
    <property type="entry name" value="ClpP/crotonase"/>
    <property type="match status" value="1"/>
</dbReference>
<dbReference type="GO" id="GO:0008270">
    <property type="term" value="F:zinc ion binding"/>
    <property type="evidence" value="ECO:0007669"/>
    <property type="project" value="UniProtKB-UniRule"/>
</dbReference>
<evidence type="ECO:0000256" key="5">
    <source>
        <dbReference type="HAMAP-Rule" id="MF_01395"/>
    </source>
</evidence>
<name>A0A0R1FAS0_9LACO</name>
<feature type="binding site" evidence="5">
    <location>
        <position position="54"/>
    </location>
    <ligand>
        <name>Zn(2+)</name>
        <dbReference type="ChEBI" id="CHEBI:29105"/>
    </ligand>
</feature>
<evidence type="ECO:0000259" key="6">
    <source>
        <dbReference type="PROSITE" id="PS50980"/>
    </source>
</evidence>